<keyword evidence="5" id="KW-0411">Iron-sulfur</keyword>
<sequence length="436" mass="48830">MLTAADNAVLTLTGPDQPMGQYFRRYWQPVALSRELPEPDGPPLRVQVLGEKLVAFRDTQGRVGLIEPVCPHRGADLYYGRNEECGLRCVFHGWKFGVDGKAMDLPNVPPGSSYHKDISVRAYPTREYGDIVWAYMGPAREDGRLPEVPQLEFGALPASRRYVTKKRQECNWAQAIEGALDTSHFSFLHMPAPGVPSNENRDAPADEKRLAWIRRDPMPKFSIRDHEVGFVVGGARRAEGRDIYWRTTQFALPSHSTTPSTLPGENYFGYTFVPIDDHACWIYTYVWNPDRDLSAQEIGQLKGGHGVVAEVGPDYIPLRNLSNGYLLDRNEQKHKTFTGVRGVAEQDAMVQESQGLIADRTREHLTATDAAIVRFRRTLITGARALAQGSEPQAPWRHDAYCLRSGSWIAEEGKSFEQIMQERFGNPIGYAGDAAA</sequence>
<evidence type="ECO:0000256" key="2">
    <source>
        <dbReference type="ARBA" id="ARBA00022723"/>
    </source>
</evidence>
<keyword evidence="1" id="KW-0001">2Fe-2S</keyword>
<evidence type="ECO:0000313" key="7">
    <source>
        <dbReference type="EMBL" id="ANN78027.1"/>
    </source>
</evidence>
<dbReference type="AlphaFoldDB" id="A0A193GDC0"/>
<keyword evidence="3" id="KW-0560">Oxidoreductase</keyword>
<dbReference type="Pfam" id="PF19301">
    <property type="entry name" value="LigXa_C"/>
    <property type="match status" value="1"/>
</dbReference>
<dbReference type="InterPro" id="IPR015881">
    <property type="entry name" value="ARHD_Rieske_2Fe_2S"/>
</dbReference>
<dbReference type="PANTHER" id="PTHR21266">
    <property type="entry name" value="IRON-SULFUR DOMAIN CONTAINING PROTEIN"/>
    <property type="match status" value="1"/>
</dbReference>
<reference evidence="7 8" key="1">
    <citation type="submission" date="2016-06" db="EMBL/GenBank/DDBJ databases">
        <title>Complete genome sequences of Bordetella bronchialis and Bordetella flabilis.</title>
        <authorList>
            <person name="LiPuma J.J."/>
            <person name="Spilker T."/>
        </authorList>
    </citation>
    <scope>NUCLEOTIDE SEQUENCE [LARGE SCALE GENOMIC DNA]</scope>
    <source>
        <strain evidence="7 8">AU10664</strain>
    </source>
</reference>
<dbReference type="InterPro" id="IPR045623">
    <property type="entry name" value="LigXa_C"/>
</dbReference>
<keyword evidence="8" id="KW-1185">Reference proteome</keyword>
<protein>
    <submittedName>
        <fullName evidence="7">Ring-hydroxylating oxygenase subunit alpha</fullName>
    </submittedName>
</protein>
<dbReference type="KEGG" id="bfz:BAU07_13845"/>
<dbReference type="CDD" id="cd03479">
    <property type="entry name" value="Rieske_RO_Alpha_PhDO_like"/>
    <property type="match status" value="1"/>
</dbReference>
<name>A0A193GDC0_9BORD</name>
<dbReference type="InterPro" id="IPR017941">
    <property type="entry name" value="Rieske_2Fe-2S"/>
</dbReference>
<dbReference type="EMBL" id="CP016172">
    <property type="protein sequence ID" value="ANN78027.1"/>
    <property type="molecule type" value="Genomic_DNA"/>
</dbReference>
<dbReference type="InterPro" id="IPR036922">
    <property type="entry name" value="Rieske_2Fe-2S_sf"/>
</dbReference>
<keyword evidence="4" id="KW-0408">Iron</keyword>
<dbReference type="PROSITE" id="PS51296">
    <property type="entry name" value="RIESKE"/>
    <property type="match status" value="1"/>
</dbReference>
<evidence type="ECO:0000313" key="8">
    <source>
        <dbReference type="Proteomes" id="UP000091926"/>
    </source>
</evidence>
<evidence type="ECO:0000256" key="3">
    <source>
        <dbReference type="ARBA" id="ARBA00023002"/>
    </source>
</evidence>
<dbReference type="SUPFAM" id="SSF55961">
    <property type="entry name" value="Bet v1-like"/>
    <property type="match status" value="1"/>
</dbReference>
<dbReference type="STRING" id="463014.BAU07_13845"/>
<dbReference type="OrthoDB" id="9790995at2"/>
<dbReference type="PANTHER" id="PTHR21266:SF59">
    <property type="entry name" value="BLR4922 PROTEIN"/>
    <property type="match status" value="1"/>
</dbReference>
<feature type="domain" description="Rieske" evidence="6">
    <location>
        <begin position="27"/>
        <end position="134"/>
    </location>
</feature>
<evidence type="ECO:0000259" key="6">
    <source>
        <dbReference type="PROSITE" id="PS51296"/>
    </source>
</evidence>
<dbReference type="Proteomes" id="UP000091926">
    <property type="component" value="Chromosome"/>
</dbReference>
<dbReference type="Gene3D" id="2.102.10.10">
    <property type="entry name" value="Rieske [2Fe-2S] iron-sulphur domain"/>
    <property type="match status" value="1"/>
</dbReference>
<proteinExistence type="predicted"/>
<evidence type="ECO:0000256" key="4">
    <source>
        <dbReference type="ARBA" id="ARBA00023004"/>
    </source>
</evidence>
<dbReference type="GO" id="GO:0016491">
    <property type="term" value="F:oxidoreductase activity"/>
    <property type="evidence" value="ECO:0007669"/>
    <property type="project" value="UniProtKB-KW"/>
</dbReference>
<dbReference type="Gene3D" id="3.90.380.10">
    <property type="entry name" value="Naphthalene 1,2-dioxygenase Alpha Subunit, Chain A, domain 1"/>
    <property type="match status" value="1"/>
</dbReference>
<organism evidence="7 8">
    <name type="scientific">Bordetella flabilis</name>
    <dbReference type="NCBI Taxonomy" id="463014"/>
    <lineage>
        <taxon>Bacteria</taxon>
        <taxon>Pseudomonadati</taxon>
        <taxon>Pseudomonadota</taxon>
        <taxon>Betaproteobacteria</taxon>
        <taxon>Burkholderiales</taxon>
        <taxon>Alcaligenaceae</taxon>
        <taxon>Bordetella</taxon>
    </lineage>
</organism>
<gene>
    <name evidence="7" type="ORF">BAU07_13845</name>
</gene>
<dbReference type="InterPro" id="IPR050584">
    <property type="entry name" value="Cholesterol_7-desaturase"/>
</dbReference>
<evidence type="ECO:0000256" key="5">
    <source>
        <dbReference type="ARBA" id="ARBA00023014"/>
    </source>
</evidence>
<evidence type="ECO:0000256" key="1">
    <source>
        <dbReference type="ARBA" id="ARBA00022714"/>
    </source>
</evidence>
<keyword evidence="2" id="KW-0479">Metal-binding</keyword>
<dbReference type="GO" id="GO:0051537">
    <property type="term" value="F:2 iron, 2 sulfur cluster binding"/>
    <property type="evidence" value="ECO:0007669"/>
    <property type="project" value="UniProtKB-KW"/>
</dbReference>
<dbReference type="SUPFAM" id="SSF50022">
    <property type="entry name" value="ISP domain"/>
    <property type="match status" value="1"/>
</dbReference>
<dbReference type="Pfam" id="PF00355">
    <property type="entry name" value="Rieske"/>
    <property type="match status" value="1"/>
</dbReference>
<dbReference type="RefSeq" id="WP_066658712.1">
    <property type="nucleotide sequence ID" value="NZ_CBCSCL010000001.1"/>
</dbReference>
<accession>A0A193GDC0</accession>
<dbReference type="PROSITE" id="PS00570">
    <property type="entry name" value="RING_HYDROXYL_ALPHA"/>
    <property type="match status" value="1"/>
</dbReference>
<dbReference type="GO" id="GO:0005506">
    <property type="term" value="F:iron ion binding"/>
    <property type="evidence" value="ECO:0007669"/>
    <property type="project" value="InterPro"/>
</dbReference>